<dbReference type="GO" id="GO:0003700">
    <property type="term" value="F:DNA-binding transcription factor activity"/>
    <property type="evidence" value="ECO:0007669"/>
    <property type="project" value="InterPro"/>
</dbReference>
<feature type="domain" description="HTH araC/xylS-type" evidence="4">
    <location>
        <begin position="98"/>
        <end position="177"/>
    </location>
</feature>
<organism evidence="5 6">
    <name type="scientific">Spirosoma agri</name>
    <dbReference type="NCBI Taxonomy" id="1987381"/>
    <lineage>
        <taxon>Bacteria</taxon>
        <taxon>Pseudomonadati</taxon>
        <taxon>Bacteroidota</taxon>
        <taxon>Cytophagia</taxon>
        <taxon>Cytophagales</taxon>
        <taxon>Cytophagaceae</taxon>
        <taxon>Spirosoma</taxon>
    </lineage>
</organism>
<gene>
    <name evidence="5" type="ORF">GK091_14885</name>
</gene>
<evidence type="ECO:0000256" key="3">
    <source>
        <dbReference type="ARBA" id="ARBA00023163"/>
    </source>
</evidence>
<protein>
    <submittedName>
        <fullName evidence="5">Helix-turn-helix domain-containing protein</fullName>
    </submittedName>
</protein>
<keyword evidence="3" id="KW-0804">Transcription</keyword>
<dbReference type="PROSITE" id="PS01124">
    <property type="entry name" value="HTH_ARAC_FAMILY_2"/>
    <property type="match status" value="1"/>
</dbReference>
<reference evidence="5 6" key="1">
    <citation type="submission" date="2020-02" db="EMBL/GenBank/DDBJ databases">
        <title>Draft genome sequence of two Spirosoma agri KCTC 52727 and Spirosoma terrae KCTC 52035.</title>
        <authorList>
            <person name="Rojas J."/>
            <person name="Ambika Manirajan B."/>
            <person name="Ratering S."/>
            <person name="Suarez C."/>
            <person name="Schnell S."/>
        </authorList>
    </citation>
    <scope>NUCLEOTIDE SEQUENCE [LARGE SCALE GENOMIC DNA]</scope>
    <source>
        <strain evidence="5 6">KCTC 52727</strain>
    </source>
</reference>
<dbReference type="Proteomes" id="UP000477386">
    <property type="component" value="Unassembled WGS sequence"/>
</dbReference>
<dbReference type="InterPro" id="IPR018060">
    <property type="entry name" value="HTH_AraC"/>
</dbReference>
<dbReference type="Gene3D" id="3.30.70.100">
    <property type="match status" value="1"/>
</dbReference>
<keyword evidence="6" id="KW-1185">Reference proteome</keyword>
<evidence type="ECO:0000313" key="5">
    <source>
        <dbReference type="EMBL" id="NEU68175.1"/>
    </source>
</evidence>
<dbReference type="PANTHER" id="PTHR43280">
    <property type="entry name" value="ARAC-FAMILY TRANSCRIPTIONAL REGULATOR"/>
    <property type="match status" value="1"/>
</dbReference>
<comment type="caution">
    <text evidence="5">The sequence shown here is derived from an EMBL/GenBank/DDBJ whole genome shotgun (WGS) entry which is preliminary data.</text>
</comment>
<dbReference type="RefSeq" id="WP_164039697.1">
    <property type="nucleotide sequence ID" value="NZ_JAAGNZ010000001.1"/>
</dbReference>
<dbReference type="GO" id="GO:0043565">
    <property type="term" value="F:sequence-specific DNA binding"/>
    <property type="evidence" value="ECO:0007669"/>
    <property type="project" value="InterPro"/>
</dbReference>
<dbReference type="InterPro" id="IPR018062">
    <property type="entry name" value="HTH_AraC-typ_CS"/>
</dbReference>
<dbReference type="PANTHER" id="PTHR43280:SF2">
    <property type="entry name" value="HTH-TYPE TRANSCRIPTIONAL REGULATOR EXSA"/>
    <property type="match status" value="1"/>
</dbReference>
<keyword evidence="1" id="KW-0805">Transcription regulation</keyword>
<dbReference type="Gene3D" id="1.10.10.60">
    <property type="entry name" value="Homeodomain-like"/>
    <property type="match status" value="1"/>
</dbReference>
<keyword evidence="2" id="KW-0238">DNA-binding</keyword>
<proteinExistence type="predicted"/>
<dbReference type="AlphaFoldDB" id="A0A6M0IKL7"/>
<dbReference type="InterPro" id="IPR009057">
    <property type="entry name" value="Homeodomain-like_sf"/>
</dbReference>
<dbReference type="SMART" id="SM00342">
    <property type="entry name" value="HTH_ARAC"/>
    <property type="match status" value="1"/>
</dbReference>
<sequence length="196" mass="22804">MTLTIRNMVCDRCKRVVREELEKLGLTVNHITLGEVTIAELPAPITRDTIRTMLQANGFDLVDDKKQSLVEHMKVLLINEIQHLKGERLPTENYSTFLERKLGYEYSYMSGLFSANEQYTVEKYVIALKIEKVKEWLRYDELTLSEMAWRLGYSSVQHLSNQFKNVTGQTPGHFRKAALVERHSLDKVLQNEPMKE</sequence>
<evidence type="ECO:0000256" key="1">
    <source>
        <dbReference type="ARBA" id="ARBA00023015"/>
    </source>
</evidence>
<name>A0A6M0IKL7_9BACT</name>
<dbReference type="PROSITE" id="PS00041">
    <property type="entry name" value="HTH_ARAC_FAMILY_1"/>
    <property type="match status" value="1"/>
</dbReference>
<evidence type="ECO:0000259" key="4">
    <source>
        <dbReference type="PROSITE" id="PS01124"/>
    </source>
</evidence>
<accession>A0A6M0IKL7</accession>
<evidence type="ECO:0000256" key="2">
    <source>
        <dbReference type="ARBA" id="ARBA00023125"/>
    </source>
</evidence>
<dbReference type="Pfam" id="PF12833">
    <property type="entry name" value="HTH_18"/>
    <property type="match status" value="1"/>
</dbReference>
<dbReference type="SUPFAM" id="SSF46689">
    <property type="entry name" value="Homeodomain-like"/>
    <property type="match status" value="1"/>
</dbReference>
<evidence type="ECO:0000313" key="6">
    <source>
        <dbReference type="Proteomes" id="UP000477386"/>
    </source>
</evidence>
<dbReference type="EMBL" id="JAAGNZ010000001">
    <property type="protein sequence ID" value="NEU68175.1"/>
    <property type="molecule type" value="Genomic_DNA"/>
</dbReference>